<reference evidence="6 7" key="1">
    <citation type="journal article" date="2016" name="Syst. Appl. Microbiol.">
        <title>Pararhizobium polonicum sp. nov. isolated from tumors on stone fruit rootstocks.</title>
        <authorList>
            <person name="Pulawska J."/>
            <person name="Kuzmanovic N."/>
            <person name="Willems A."/>
            <person name="Pothier J.F."/>
        </authorList>
    </citation>
    <scope>NUCLEOTIDE SEQUENCE [LARGE SCALE GENOMIC DNA]</scope>
    <source>
        <strain evidence="6 7">F5.1</strain>
    </source>
</reference>
<comment type="caution">
    <text evidence="6">The sequence shown here is derived from an EMBL/GenBank/DDBJ whole genome shotgun (WGS) entry which is preliminary data.</text>
</comment>
<dbReference type="GO" id="GO:0003677">
    <property type="term" value="F:DNA binding"/>
    <property type="evidence" value="ECO:0007669"/>
    <property type="project" value="UniProtKB-KW"/>
</dbReference>
<keyword evidence="2" id="KW-0805">Transcription regulation</keyword>
<evidence type="ECO:0000256" key="3">
    <source>
        <dbReference type="ARBA" id="ARBA00023125"/>
    </source>
</evidence>
<dbReference type="Pfam" id="PF00126">
    <property type="entry name" value="HTH_1"/>
    <property type="match status" value="2"/>
</dbReference>
<dbReference type="SUPFAM" id="SSF53850">
    <property type="entry name" value="Periplasmic binding protein-like II"/>
    <property type="match status" value="1"/>
</dbReference>
<dbReference type="GO" id="GO:0005829">
    <property type="term" value="C:cytosol"/>
    <property type="evidence" value="ECO:0007669"/>
    <property type="project" value="TreeGrafter"/>
</dbReference>
<evidence type="ECO:0000259" key="5">
    <source>
        <dbReference type="PROSITE" id="PS50931"/>
    </source>
</evidence>
<dbReference type="PANTHER" id="PTHR30419">
    <property type="entry name" value="HTH-TYPE TRANSCRIPTIONAL REGULATOR YBHD"/>
    <property type="match status" value="1"/>
</dbReference>
<gene>
    <name evidence="6" type="ORF">ADU59_21510</name>
</gene>
<keyword evidence="4" id="KW-0804">Transcription</keyword>
<dbReference type="PROSITE" id="PS50931">
    <property type="entry name" value="HTH_LYSR"/>
    <property type="match status" value="2"/>
</dbReference>
<keyword evidence="7" id="KW-1185">Reference proteome</keyword>
<dbReference type="InterPro" id="IPR005119">
    <property type="entry name" value="LysR_subst-bd"/>
</dbReference>
<organism evidence="6 7">
    <name type="scientific">Pararhizobium polonicum</name>
    <dbReference type="NCBI Taxonomy" id="1612624"/>
    <lineage>
        <taxon>Bacteria</taxon>
        <taxon>Pseudomonadati</taxon>
        <taxon>Pseudomonadota</taxon>
        <taxon>Alphaproteobacteria</taxon>
        <taxon>Hyphomicrobiales</taxon>
        <taxon>Rhizobiaceae</taxon>
        <taxon>Rhizobium/Agrobacterium group</taxon>
        <taxon>Pararhizobium</taxon>
    </lineage>
</organism>
<dbReference type="AlphaFoldDB" id="A0A1C7NWP3"/>
<dbReference type="InterPro" id="IPR036390">
    <property type="entry name" value="WH_DNA-bd_sf"/>
</dbReference>
<dbReference type="PRINTS" id="PR00039">
    <property type="entry name" value="HTHLYSR"/>
</dbReference>
<evidence type="ECO:0000313" key="7">
    <source>
        <dbReference type="Proteomes" id="UP000093111"/>
    </source>
</evidence>
<dbReference type="InterPro" id="IPR036388">
    <property type="entry name" value="WH-like_DNA-bd_sf"/>
</dbReference>
<feature type="domain" description="HTH lysR-type" evidence="5">
    <location>
        <begin position="18"/>
        <end position="75"/>
    </location>
</feature>
<dbReference type="EMBL" id="LGLV01000014">
    <property type="protein sequence ID" value="OBZ93435.1"/>
    <property type="molecule type" value="Genomic_DNA"/>
</dbReference>
<protein>
    <recommendedName>
        <fullName evidence="5">HTH lysR-type domain-containing protein</fullName>
    </recommendedName>
</protein>
<dbReference type="InterPro" id="IPR050950">
    <property type="entry name" value="HTH-type_LysR_regulators"/>
</dbReference>
<dbReference type="RefSeq" id="WP_068956374.1">
    <property type="nucleotide sequence ID" value="NZ_LGLV01000014.1"/>
</dbReference>
<dbReference type="Gene3D" id="1.10.10.10">
    <property type="entry name" value="Winged helix-like DNA-binding domain superfamily/Winged helix DNA-binding domain"/>
    <property type="match status" value="2"/>
</dbReference>
<name>A0A1C7NWP3_9HYPH</name>
<evidence type="ECO:0000256" key="4">
    <source>
        <dbReference type="ARBA" id="ARBA00023163"/>
    </source>
</evidence>
<feature type="domain" description="HTH lysR-type" evidence="5">
    <location>
        <begin position="112"/>
        <end position="169"/>
    </location>
</feature>
<keyword evidence="3" id="KW-0238">DNA-binding</keyword>
<dbReference type="OrthoDB" id="7840053at2"/>
<dbReference type="Gene3D" id="3.40.190.290">
    <property type="match status" value="1"/>
</dbReference>
<dbReference type="PANTHER" id="PTHR30419:SF8">
    <property type="entry name" value="NITROGEN ASSIMILATION TRANSCRIPTIONAL ACTIVATOR-RELATED"/>
    <property type="match status" value="1"/>
</dbReference>
<proteinExistence type="inferred from homology"/>
<dbReference type="SUPFAM" id="SSF46785">
    <property type="entry name" value="Winged helix' DNA-binding domain"/>
    <property type="match status" value="2"/>
</dbReference>
<evidence type="ECO:0000256" key="1">
    <source>
        <dbReference type="ARBA" id="ARBA00009437"/>
    </source>
</evidence>
<comment type="similarity">
    <text evidence="1">Belongs to the LysR transcriptional regulatory family.</text>
</comment>
<accession>A0A1C7NWP3</accession>
<dbReference type="STRING" id="1612624.ADU59_21510"/>
<evidence type="ECO:0000256" key="2">
    <source>
        <dbReference type="ARBA" id="ARBA00023015"/>
    </source>
</evidence>
<dbReference type="Pfam" id="PF03466">
    <property type="entry name" value="LysR_substrate"/>
    <property type="match status" value="1"/>
</dbReference>
<dbReference type="GO" id="GO:0003700">
    <property type="term" value="F:DNA-binding transcription factor activity"/>
    <property type="evidence" value="ECO:0007669"/>
    <property type="project" value="InterPro"/>
</dbReference>
<evidence type="ECO:0000313" key="6">
    <source>
        <dbReference type="EMBL" id="OBZ93435.1"/>
    </source>
</evidence>
<sequence>MVTVSDEESGVSEIFSVPNIRHLRIMESVARNASISRAAIEVSLSQPAVTQAIAKMEASVGRPLFDRAANGSYLTAAGDVFLHRVKRFLDQSDRAIRDLHPGDGDRASARHITSTQIRCLLSIARSTSFSQAARTVGISTASLHRAAREMEANVRKPLYKSSKYGLTLTSEGAELARKLGLATREIEAAEDDIRYLDGVESGKIVIGALPMSGAYLIGATIADLTSQFPEARVYVTNSPYGVLLNSLRTGAIDIIFGVLRRPEWAVDLEEEALFSDPYCIIGRAGHPLASQAAVSTSDLLDYEWIIPGAGTPRRRQYDALFDDMHRRPRITLETSSLSTIRSVIACSDRLTLVNRHEVETEERLKLLSVLHWTSNFPPLAKGITTRSNWLPTPIQQRFMNLLRMRAGQAPV</sequence>
<dbReference type="PATRIC" id="fig|1612624.7.peg.1953"/>
<dbReference type="InterPro" id="IPR000847">
    <property type="entry name" value="LysR_HTH_N"/>
</dbReference>
<dbReference type="Proteomes" id="UP000093111">
    <property type="component" value="Unassembled WGS sequence"/>
</dbReference>